<accession>A0A1I7THA2</accession>
<dbReference type="PANTHER" id="PTHR21503:SF53">
    <property type="entry name" value="F-BOX ASSOCIATED DOMAIN-CONTAINING PROTEIN-RELATED"/>
    <property type="match status" value="1"/>
</dbReference>
<proteinExistence type="predicted"/>
<dbReference type="Proteomes" id="UP000095282">
    <property type="component" value="Unplaced"/>
</dbReference>
<reference evidence="3" key="1">
    <citation type="submission" date="2016-11" db="UniProtKB">
        <authorList>
            <consortium name="WormBaseParasite"/>
        </authorList>
    </citation>
    <scope>IDENTIFICATION</scope>
</reference>
<dbReference type="WBParaSite" id="Csp11.Scaffold612.g5919.t2">
    <property type="protein sequence ID" value="Csp11.Scaffold612.g5919.t2"/>
    <property type="gene ID" value="Csp11.Scaffold612.g5919"/>
</dbReference>
<dbReference type="PROSITE" id="PS50181">
    <property type="entry name" value="FBOX"/>
    <property type="match status" value="1"/>
</dbReference>
<keyword evidence="2" id="KW-1185">Reference proteome</keyword>
<dbReference type="Pfam" id="PF07735">
    <property type="entry name" value="FBA_2"/>
    <property type="match status" value="2"/>
</dbReference>
<evidence type="ECO:0000313" key="2">
    <source>
        <dbReference type="Proteomes" id="UP000095282"/>
    </source>
</evidence>
<dbReference type="Pfam" id="PF00646">
    <property type="entry name" value="F-box"/>
    <property type="match status" value="1"/>
</dbReference>
<protein>
    <submittedName>
        <fullName evidence="3">F-box domain-containing protein</fullName>
    </submittedName>
</protein>
<evidence type="ECO:0000313" key="3">
    <source>
        <dbReference type="WBParaSite" id="Csp11.Scaffold612.g5919.t2"/>
    </source>
</evidence>
<organism evidence="2 3">
    <name type="scientific">Caenorhabditis tropicalis</name>
    <dbReference type="NCBI Taxonomy" id="1561998"/>
    <lineage>
        <taxon>Eukaryota</taxon>
        <taxon>Metazoa</taxon>
        <taxon>Ecdysozoa</taxon>
        <taxon>Nematoda</taxon>
        <taxon>Chromadorea</taxon>
        <taxon>Rhabditida</taxon>
        <taxon>Rhabditina</taxon>
        <taxon>Rhabditomorpha</taxon>
        <taxon>Rhabditoidea</taxon>
        <taxon>Rhabditidae</taxon>
        <taxon>Peloderinae</taxon>
        <taxon>Caenorhabditis</taxon>
    </lineage>
</organism>
<feature type="domain" description="F-box" evidence="1">
    <location>
        <begin position="42"/>
        <end position="88"/>
    </location>
</feature>
<evidence type="ECO:0000259" key="1">
    <source>
        <dbReference type="PROSITE" id="PS50181"/>
    </source>
</evidence>
<dbReference type="InterPro" id="IPR012885">
    <property type="entry name" value="F-box_Sdz-33"/>
</dbReference>
<sequence>MIFRRAEQLFKVFISLFCAFLRLILDYLNVNSTLPAIVKKDEFLLLRLPLLARELVFGMLSPFELINLSMTSSKAKQAVTIFSRIKRFSVSLHLRGKPGFYIRGHGKIWAHLWTTGQPDRSPSYIIEHSKTPIADCLKRCRAITEVLGCPIIEVSVSSPSKSLTNWLSAQQSSIDKIRISFGKQEDVNYFLKRIRVLEKIDLVLSRCNFQLETPQELNCIEISNSRFINLHQLLKLNARFIVLRHSILTNREINEFLKSWMLMESHLNLEVIEIDCYNGKGMNKIMDSFDKVAADFKSMNAMRKINFSMTSSRARQAVTIFSRIKPRFEVTLNLIMRPVIAIKGSETYWIYQWSSLTVDYPDPITLTSPHNIFYIAEHPMKDCFEWYKRISGVLGRRIIKATFWGLNKSITDQLRSQQESIDDVEIGGCSPKDVIYFLKNIKVFGSLDIEMSDYNERFRMDIPEEPIYLSIRSAKFLKYEQFMSLNHHGISLHNSDMTNKDINRFLKSWVACKSHLNLKFFEINVAGPNAMDLLKGLSYQITTDPKILSKIEE</sequence>
<dbReference type="PANTHER" id="PTHR21503">
    <property type="entry name" value="F-BOX-CONTAINING HYPOTHETICAL PROTEIN C.ELEGANS"/>
    <property type="match status" value="1"/>
</dbReference>
<name>A0A1I7THA2_9PELO</name>
<dbReference type="InterPro" id="IPR001810">
    <property type="entry name" value="F-box_dom"/>
</dbReference>
<dbReference type="AlphaFoldDB" id="A0A1I7THA2"/>